<reference evidence="1" key="1">
    <citation type="journal article" date="2022" name="bioRxiv">
        <title>Population genetic analysis of Ophidiomyces ophidiicola, the causative agent of snake fungal disease, indicates recent introductions to the USA.</title>
        <authorList>
            <person name="Ladner J.T."/>
            <person name="Palmer J.M."/>
            <person name="Ettinger C.L."/>
            <person name="Stajich J.E."/>
            <person name="Farrell T.M."/>
            <person name="Glorioso B.M."/>
            <person name="Lawson B."/>
            <person name="Price S.J."/>
            <person name="Stengle A.G."/>
            <person name="Grear D.A."/>
            <person name="Lorch J.M."/>
        </authorList>
    </citation>
    <scope>NUCLEOTIDE SEQUENCE</scope>
    <source>
        <strain evidence="1">NWHC 24266-5</strain>
    </source>
</reference>
<gene>
    <name evidence="1" type="ORF">LOY88_000695</name>
</gene>
<organism evidence="1">
    <name type="scientific">Ophidiomyces ophidiicola</name>
    <dbReference type="NCBI Taxonomy" id="1387563"/>
    <lineage>
        <taxon>Eukaryota</taxon>
        <taxon>Fungi</taxon>
        <taxon>Dikarya</taxon>
        <taxon>Ascomycota</taxon>
        <taxon>Pezizomycotina</taxon>
        <taxon>Eurotiomycetes</taxon>
        <taxon>Eurotiomycetidae</taxon>
        <taxon>Onygenales</taxon>
        <taxon>Onygenaceae</taxon>
        <taxon>Ophidiomyces</taxon>
    </lineage>
</organism>
<evidence type="ECO:0000313" key="1">
    <source>
        <dbReference type="EMBL" id="KAI2392311.1"/>
    </source>
</evidence>
<dbReference type="EMBL" id="JALBCA010000007">
    <property type="protein sequence ID" value="KAI2392311.1"/>
    <property type="molecule type" value="Genomic_DNA"/>
</dbReference>
<proteinExistence type="predicted"/>
<accession>A0ACB8V4D9</accession>
<sequence>MTRDYPHLRRARRDVNNLGLEIRMAEDEIRVDLVSGKLEKAPETLGEKVKGIRVQLQEIGTGAEVGTEIIRDVVSISCGFNPQWFSRFSSATLLTQLHALDYHSKSSRYHERSRSRSRSPTRHNTKIRTRSPPRRGSKPDRRDIGSRSVPPDDDKGPNGSTGRQGHSSISKGTDGIELDMDLENGEVDSLIFKTMGFKSFRSTQNTKVPGNQIYGVRKEKKTEYRQYMNRVGGFNRPLSPSR</sequence>
<protein>
    <submittedName>
        <fullName evidence="1">Uncharacterized protein</fullName>
    </submittedName>
</protein>
<comment type="caution">
    <text evidence="1">The sequence shown here is derived from an EMBL/GenBank/DDBJ whole genome shotgun (WGS) entry which is preliminary data.</text>
</comment>
<name>A0ACB8V4D9_9EURO</name>